<dbReference type="RefSeq" id="WP_105331864.1">
    <property type="nucleotide sequence ID" value="NZ_PUHY01000012.1"/>
</dbReference>
<dbReference type="SUPFAM" id="SSF52540">
    <property type="entry name" value="P-loop containing nucleoside triphosphate hydrolases"/>
    <property type="match status" value="1"/>
</dbReference>
<evidence type="ECO:0008006" key="3">
    <source>
        <dbReference type="Google" id="ProtNLM"/>
    </source>
</evidence>
<dbReference type="EMBL" id="PUHY01000012">
    <property type="protein sequence ID" value="PQO32852.1"/>
    <property type="molecule type" value="Genomic_DNA"/>
</dbReference>
<dbReference type="OrthoDB" id="7857741at2"/>
<protein>
    <recommendedName>
        <fullName evidence="3">Sulfotransferase family protein</fullName>
    </recommendedName>
</protein>
<dbReference type="InterPro" id="IPR027417">
    <property type="entry name" value="P-loop_NTPase"/>
</dbReference>
<reference evidence="1 2" key="1">
    <citation type="submission" date="2018-02" db="EMBL/GenBank/DDBJ databases">
        <title>Comparative genomes isolates from brazilian mangrove.</title>
        <authorList>
            <person name="Araujo J.E."/>
            <person name="Taketani R.G."/>
            <person name="Silva M.C.P."/>
            <person name="Loureco M.V."/>
            <person name="Andreote F.D."/>
        </authorList>
    </citation>
    <scope>NUCLEOTIDE SEQUENCE [LARGE SCALE GENOMIC DNA]</scope>
    <source>
        <strain evidence="1 2">Hex-1 MGV</strain>
    </source>
</reference>
<evidence type="ECO:0000313" key="1">
    <source>
        <dbReference type="EMBL" id="PQO32852.1"/>
    </source>
</evidence>
<evidence type="ECO:0000313" key="2">
    <source>
        <dbReference type="Proteomes" id="UP000238322"/>
    </source>
</evidence>
<proteinExistence type="predicted"/>
<sequence>MKRFLNTPQVRQQLRKLRPYYNTIFRRQKDLSRAPSSVERINAMGGRGVFLLSFGRCGTTVFCDFLASHPGLTTFGEVLNEESYYSFFQAFSKGALRWWAMRPSLMEAEFYRFIEKLVQRNSRQHCLLDMKIESLHLIEGNWRLPGLHFKLFDALKQSNAPIIVMERRDLVARHVSGQIAFRRGQYHSYQTAQEVEPFAIDIPAMEADNMLIRAQIDYIAKFFQNYPRFKRLAYEDLFAEDGSFASQLGVDIADLLGIENQFDFRPQLEKVVKGKSSSLITNWDEVEASRGRQDM</sequence>
<dbReference type="Proteomes" id="UP000238322">
    <property type="component" value="Unassembled WGS sequence"/>
</dbReference>
<name>A0A2S8FL00_9BACT</name>
<dbReference type="AlphaFoldDB" id="A0A2S8FL00"/>
<comment type="caution">
    <text evidence="1">The sequence shown here is derived from an EMBL/GenBank/DDBJ whole genome shotgun (WGS) entry which is preliminary data.</text>
</comment>
<dbReference type="Gene3D" id="3.40.50.300">
    <property type="entry name" value="P-loop containing nucleotide triphosphate hydrolases"/>
    <property type="match status" value="1"/>
</dbReference>
<gene>
    <name evidence="1" type="ORF">C5Y83_21970</name>
</gene>
<accession>A0A2S8FL00</accession>
<organism evidence="1 2">
    <name type="scientific">Blastopirellula marina</name>
    <dbReference type="NCBI Taxonomy" id="124"/>
    <lineage>
        <taxon>Bacteria</taxon>
        <taxon>Pseudomonadati</taxon>
        <taxon>Planctomycetota</taxon>
        <taxon>Planctomycetia</taxon>
        <taxon>Pirellulales</taxon>
        <taxon>Pirellulaceae</taxon>
        <taxon>Blastopirellula</taxon>
    </lineage>
</organism>